<evidence type="ECO:0000256" key="3">
    <source>
        <dbReference type="ARBA" id="ARBA00022448"/>
    </source>
</evidence>
<dbReference type="InterPro" id="IPR011759">
    <property type="entry name" value="Cyt_c_oxidase_su2_TM_dom"/>
</dbReference>
<evidence type="ECO:0000256" key="1">
    <source>
        <dbReference type="ARBA" id="ARBA00004141"/>
    </source>
</evidence>
<evidence type="ECO:0000256" key="7">
    <source>
        <dbReference type="ARBA" id="ARBA00022982"/>
    </source>
</evidence>
<dbReference type="EMBL" id="CP002831">
    <property type="protein sequence ID" value="AFC24244.1"/>
    <property type="molecule type" value="Genomic_DNA"/>
</dbReference>
<keyword evidence="9 12" id="KW-0472">Membrane</keyword>
<evidence type="ECO:0000256" key="2">
    <source>
        <dbReference type="ARBA" id="ARBA00007866"/>
    </source>
</evidence>
<dbReference type="InterPro" id="IPR008972">
    <property type="entry name" value="Cupredoxin"/>
</dbReference>
<keyword evidence="11" id="KW-0186">Copper</keyword>
<name>H6L972_SAPGL</name>
<keyword evidence="3 10" id="KW-0813">Transport</keyword>
<dbReference type="RefSeq" id="WP_015691880.1">
    <property type="nucleotide sequence ID" value="NC_016940.1"/>
</dbReference>
<evidence type="ECO:0000256" key="6">
    <source>
        <dbReference type="ARBA" id="ARBA00022967"/>
    </source>
</evidence>
<comment type="similarity">
    <text evidence="2 10">Belongs to the cytochrome c oxidase subunit 2 family.</text>
</comment>
<dbReference type="PANTHER" id="PTHR22888:SF9">
    <property type="entry name" value="CYTOCHROME C OXIDASE SUBUNIT 2"/>
    <property type="match status" value="1"/>
</dbReference>
<proteinExistence type="inferred from homology"/>
<keyword evidence="8 12" id="KW-1133">Transmembrane helix</keyword>
<dbReference type="SUPFAM" id="SSF49503">
    <property type="entry name" value="Cupredoxins"/>
    <property type="match status" value="1"/>
</dbReference>
<dbReference type="STRING" id="984262.SGRA_1509"/>
<accession>H6L972</accession>
<dbReference type="EC" id="7.1.1.9" evidence="11"/>
<feature type="transmembrane region" description="Helical" evidence="12">
    <location>
        <begin position="87"/>
        <end position="112"/>
    </location>
</feature>
<evidence type="ECO:0000256" key="12">
    <source>
        <dbReference type="SAM" id="Phobius"/>
    </source>
</evidence>
<evidence type="ECO:0000313" key="16">
    <source>
        <dbReference type="Proteomes" id="UP000007519"/>
    </source>
</evidence>
<feature type="domain" description="Cytochrome oxidase subunit II transmembrane region profile" evidence="14">
    <location>
        <begin position="66"/>
        <end position="161"/>
    </location>
</feature>
<comment type="catalytic activity">
    <reaction evidence="11">
        <text>4 Fe(II)-[cytochrome c] + O2 + 8 H(+)(in) = 4 Fe(III)-[cytochrome c] + 2 H2O + 4 H(+)(out)</text>
        <dbReference type="Rhea" id="RHEA:11436"/>
        <dbReference type="Rhea" id="RHEA-COMP:10350"/>
        <dbReference type="Rhea" id="RHEA-COMP:14399"/>
        <dbReference type="ChEBI" id="CHEBI:15377"/>
        <dbReference type="ChEBI" id="CHEBI:15378"/>
        <dbReference type="ChEBI" id="CHEBI:15379"/>
        <dbReference type="ChEBI" id="CHEBI:29033"/>
        <dbReference type="ChEBI" id="CHEBI:29034"/>
        <dbReference type="EC" id="7.1.1.9"/>
    </reaction>
</comment>
<dbReference type="GO" id="GO:0042773">
    <property type="term" value="P:ATP synthesis coupled electron transport"/>
    <property type="evidence" value="ECO:0007669"/>
    <property type="project" value="TreeGrafter"/>
</dbReference>
<evidence type="ECO:0000259" key="14">
    <source>
        <dbReference type="PROSITE" id="PS50999"/>
    </source>
</evidence>
<dbReference type="PANTHER" id="PTHR22888">
    <property type="entry name" value="CYTOCHROME C OXIDASE, SUBUNIT II"/>
    <property type="match status" value="1"/>
</dbReference>
<dbReference type="GO" id="GO:0016491">
    <property type="term" value="F:oxidoreductase activity"/>
    <property type="evidence" value="ECO:0007669"/>
    <property type="project" value="UniProtKB-KW"/>
</dbReference>
<evidence type="ECO:0000256" key="9">
    <source>
        <dbReference type="ARBA" id="ARBA00023136"/>
    </source>
</evidence>
<dbReference type="OrthoDB" id="9781261at2"/>
<keyword evidence="5 10" id="KW-0812">Transmembrane</keyword>
<dbReference type="Pfam" id="PF00116">
    <property type="entry name" value="COX2"/>
    <property type="match status" value="1"/>
</dbReference>
<dbReference type="Gene3D" id="1.10.287.90">
    <property type="match status" value="1"/>
</dbReference>
<keyword evidence="16" id="KW-1185">Reference proteome</keyword>
<evidence type="ECO:0000313" key="15">
    <source>
        <dbReference type="EMBL" id="AFC24244.1"/>
    </source>
</evidence>
<dbReference type="PROSITE" id="PS50857">
    <property type="entry name" value="COX2_CUA"/>
    <property type="match status" value="1"/>
</dbReference>
<protein>
    <recommendedName>
        <fullName evidence="11">Cytochrome c oxidase subunit 2</fullName>
        <ecNumber evidence="11">7.1.1.9</ecNumber>
    </recommendedName>
</protein>
<feature type="domain" description="Cytochrome oxidase subunit II copper A binding" evidence="13">
    <location>
        <begin position="169"/>
        <end position="338"/>
    </location>
</feature>
<feature type="transmembrane region" description="Helical" evidence="12">
    <location>
        <begin position="133"/>
        <end position="154"/>
    </location>
</feature>
<dbReference type="HOGENOM" id="CLU_036876_4_1_10"/>
<sequence length="462" mass="52303">MTWLLLIIIVLAAVFIVQIARARELASVVRGEKAEEFERNNFHAGLGMVFMIGFLLTCIVSFIYYIPYLLGWGPNTAASLHGPTVDSVFNTTLFFTSIVFFGCQFALFFFAWRFRGQKGRRAKYWAHDDRLEMIWMLVPAIIMTFLVVSGLQAWNEIMADVTPEEVAGEDYMEIEATGMQFAWLLRYPGRDQKLGTKHFTKIDGTNPLGQDWTDKKNIDDFHPSEIVLPVGKKVRVRINSRDVLHNFYLPQFRVKMDAVPGMPTYFVFTPVVTSDSMRNRYKNYEHWNIPDKQNPDKKRWEAFEYELACAELCGRGHYSMRRVLKVVTEEEYAEWFDGIEATSHYLNNVRGTDKDPFKDVAKGQLEFEQLLAQKEIVKAELASLQEAMAAAAGASLSKMEEAEAKVLAALKIARTTLDVDAAKKAAADAKAATMSVLAQPEPIEAPVIDSVTTDTVSEEQPS</sequence>
<keyword evidence="15" id="KW-0560">Oxidoreductase</keyword>
<organism evidence="15 16">
    <name type="scientific">Saprospira grandis (strain Lewin)</name>
    <dbReference type="NCBI Taxonomy" id="984262"/>
    <lineage>
        <taxon>Bacteria</taxon>
        <taxon>Pseudomonadati</taxon>
        <taxon>Bacteroidota</taxon>
        <taxon>Saprospiria</taxon>
        <taxon>Saprospirales</taxon>
        <taxon>Saprospiraceae</taxon>
        <taxon>Saprospira</taxon>
    </lineage>
</organism>
<dbReference type="Gene3D" id="2.60.40.420">
    <property type="entry name" value="Cupredoxins - blue copper proteins"/>
    <property type="match status" value="1"/>
</dbReference>
<keyword evidence="4 10" id="KW-0679">Respiratory chain</keyword>
<gene>
    <name evidence="15" type="primary">coxB</name>
    <name evidence="15" type="ordered locus">SGRA_1509</name>
</gene>
<dbReference type="InterPro" id="IPR002429">
    <property type="entry name" value="CcO_II-like_C"/>
</dbReference>
<evidence type="ECO:0000256" key="5">
    <source>
        <dbReference type="ARBA" id="ARBA00022692"/>
    </source>
</evidence>
<dbReference type="PROSITE" id="PS50999">
    <property type="entry name" value="COX2_TM"/>
    <property type="match status" value="1"/>
</dbReference>
<feature type="transmembrane region" description="Helical" evidence="12">
    <location>
        <begin position="6"/>
        <end position="23"/>
    </location>
</feature>
<dbReference type="eggNOG" id="COG1622">
    <property type="taxonomic scope" value="Bacteria"/>
</dbReference>
<dbReference type="Proteomes" id="UP000007519">
    <property type="component" value="Chromosome"/>
</dbReference>
<dbReference type="InterPro" id="IPR045187">
    <property type="entry name" value="CcO_II"/>
</dbReference>
<evidence type="ECO:0000256" key="10">
    <source>
        <dbReference type="RuleBase" id="RU000456"/>
    </source>
</evidence>
<evidence type="ECO:0000259" key="13">
    <source>
        <dbReference type="PROSITE" id="PS50857"/>
    </source>
</evidence>
<keyword evidence="7 10" id="KW-0249">Electron transport</keyword>
<dbReference type="AlphaFoldDB" id="H6L972"/>
<comment type="cofactor">
    <cofactor evidence="11">
        <name>Cu cation</name>
        <dbReference type="ChEBI" id="CHEBI:23378"/>
    </cofactor>
    <text evidence="11">Binds a copper A center.</text>
</comment>
<dbReference type="PRINTS" id="PR01166">
    <property type="entry name" value="CYCOXIDASEII"/>
</dbReference>
<dbReference type="InterPro" id="IPR036257">
    <property type="entry name" value="Cyt_c_oxidase_su2_TM_sf"/>
</dbReference>
<keyword evidence="11" id="KW-0479">Metal-binding</keyword>
<evidence type="ECO:0000256" key="8">
    <source>
        <dbReference type="ARBA" id="ARBA00022989"/>
    </source>
</evidence>
<dbReference type="CDD" id="cd13919">
    <property type="entry name" value="CuRO_HCO_II_like_5"/>
    <property type="match status" value="1"/>
</dbReference>
<dbReference type="KEGG" id="sgn:SGRA_1509"/>
<dbReference type="Pfam" id="PF02790">
    <property type="entry name" value="COX2_TM"/>
    <property type="match status" value="1"/>
</dbReference>
<reference evidence="15 16" key="1">
    <citation type="journal article" date="2012" name="Stand. Genomic Sci.">
        <title>Complete genome sequencing and analysis of Saprospira grandis str. Lewin, a predatory marine bacterium.</title>
        <authorList>
            <person name="Saw J.H."/>
            <person name="Yuryev A."/>
            <person name="Kanbe M."/>
            <person name="Hou S."/>
            <person name="Young A.G."/>
            <person name="Aizawa S."/>
            <person name="Alam M."/>
        </authorList>
    </citation>
    <scope>NUCLEOTIDE SEQUENCE [LARGE SCALE GENOMIC DNA]</scope>
    <source>
        <strain evidence="15 16">Lewin</strain>
    </source>
</reference>
<dbReference type="GO" id="GO:0005507">
    <property type="term" value="F:copper ion binding"/>
    <property type="evidence" value="ECO:0007669"/>
    <property type="project" value="InterPro"/>
</dbReference>
<comment type="function">
    <text evidence="11">Subunits I and II form the functional core of the enzyme complex. Electrons originating in cytochrome c are transferred via heme a and Cu(A) to the binuclear center formed by heme a3 and Cu(B).</text>
</comment>
<keyword evidence="6" id="KW-1278">Translocase</keyword>
<dbReference type="SUPFAM" id="SSF81464">
    <property type="entry name" value="Cytochrome c oxidase subunit II-like, transmembrane region"/>
    <property type="match status" value="1"/>
</dbReference>
<evidence type="ECO:0000256" key="4">
    <source>
        <dbReference type="ARBA" id="ARBA00022660"/>
    </source>
</evidence>
<feature type="transmembrane region" description="Helical" evidence="12">
    <location>
        <begin position="44"/>
        <end position="67"/>
    </location>
</feature>
<evidence type="ECO:0000256" key="11">
    <source>
        <dbReference type="RuleBase" id="RU004024"/>
    </source>
</evidence>
<dbReference type="GO" id="GO:0004129">
    <property type="term" value="F:cytochrome-c oxidase activity"/>
    <property type="evidence" value="ECO:0007669"/>
    <property type="project" value="UniProtKB-EC"/>
</dbReference>
<comment type="subcellular location">
    <subcellularLocation>
        <location evidence="10">Cell membrane</location>
        <topology evidence="10">Multi-pass membrane protein</topology>
    </subcellularLocation>
    <subcellularLocation>
        <location evidence="1">Membrane</location>
        <topology evidence="1">Multi-pass membrane protein</topology>
    </subcellularLocation>
</comment>
<dbReference type="GO" id="GO:0005886">
    <property type="term" value="C:plasma membrane"/>
    <property type="evidence" value="ECO:0007669"/>
    <property type="project" value="UniProtKB-SubCell"/>
</dbReference>